<keyword evidence="2" id="KW-1185">Reference proteome</keyword>
<dbReference type="EMBL" id="LYOR01000001">
    <property type="protein sequence ID" value="OFV66971.1"/>
    <property type="molecule type" value="Genomic_DNA"/>
</dbReference>
<accession>A0A1F2P8F5</accession>
<dbReference type="Pfam" id="PF08849">
    <property type="entry name" value="BrxA"/>
    <property type="match status" value="1"/>
</dbReference>
<dbReference type="InterPro" id="IPR023137">
    <property type="entry name" value="BrxA_sf"/>
</dbReference>
<protein>
    <recommendedName>
        <fullName evidence="3">DUF1819 family protein</fullName>
    </recommendedName>
</protein>
<dbReference type="Proteomes" id="UP000185779">
    <property type="component" value="Unassembled WGS sequence"/>
</dbReference>
<reference evidence="1" key="1">
    <citation type="submission" date="2016-05" db="EMBL/GenBank/DDBJ databases">
        <title>Microbial consortia oxidize butane by reversing methanogenesis.</title>
        <authorList>
            <person name="Laso-Perez R."/>
            <person name="Richter M."/>
            <person name="Wegener G."/>
            <person name="Musat F."/>
        </authorList>
    </citation>
    <scope>NUCLEOTIDE SEQUENCE [LARGE SCALE GENOMIC DNA]</scope>
    <source>
        <strain evidence="1">BOX1</strain>
    </source>
</reference>
<evidence type="ECO:0008006" key="3">
    <source>
        <dbReference type="Google" id="ProtNLM"/>
    </source>
</evidence>
<dbReference type="Gene3D" id="1.10.3540.10">
    <property type="entry name" value="uncharacterized protein from magnetospirillum magneticum domain"/>
    <property type="match status" value="1"/>
</dbReference>
<evidence type="ECO:0000313" key="2">
    <source>
        <dbReference type="Proteomes" id="UP000185779"/>
    </source>
</evidence>
<gene>
    <name evidence="1" type="ORF">SBU_000264</name>
</gene>
<sequence length="259" mass="30463">MNSIKLNSGLVREGVSIQEMFKLLQLYSELRDYTEVRKIVFRENYLGKISDSRIEDILRAFKKRFLSNFGLPSAEVVGEIIKSDLSDAGKKQILLPYYLYSDDLLRLAYLELVVASFKLERSLTLDHTDVLDFLREIGKRHNNVRKWSKYLKGKWATRFLTFLRTFGLLEKFPDNRLKKIHVKPGTFAFFTLWLTSNGRPFQNVLSHDIWGMYLLDRSEVMELAHTASRKGWWLIEISGDIISFQPNYSLEEWLKYGME</sequence>
<evidence type="ECO:0000313" key="1">
    <source>
        <dbReference type="EMBL" id="OFV66971.1"/>
    </source>
</evidence>
<dbReference type="InterPro" id="IPR014948">
    <property type="entry name" value="BrxA"/>
</dbReference>
<organism evidence="1 2">
    <name type="scientific">Candidatus Syntropharchaeum butanivorans</name>
    <dbReference type="NCBI Taxonomy" id="1839936"/>
    <lineage>
        <taxon>Archaea</taxon>
        <taxon>Methanobacteriati</taxon>
        <taxon>Methanobacteriota</taxon>
        <taxon>Stenosarchaea group</taxon>
        <taxon>Methanomicrobia</taxon>
        <taxon>Methanosarcinales</taxon>
        <taxon>ANME-2 cluster</taxon>
        <taxon>Candidatus Syntropharchaeum</taxon>
    </lineage>
</organism>
<dbReference type="STRING" id="1839936.SBU_000264"/>
<dbReference type="AlphaFoldDB" id="A0A1F2P8F5"/>
<name>A0A1F2P8F5_9EURY</name>
<comment type="caution">
    <text evidence="1">The sequence shown here is derived from an EMBL/GenBank/DDBJ whole genome shotgun (WGS) entry which is preliminary data.</text>
</comment>
<proteinExistence type="predicted"/>